<dbReference type="SUPFAM" id="SSF56801">
    <property type="entry name" value="Acetyl-CoA synthetase-like"/>
    <property type="match status" value="1"/>
</dbReference>
<evidence type="ECO:0000256" key="6">
    <source>
        <dbReference type="ARBA" id="ARBA00026121"/>
    </source>
</evidence>
<dbReference type="Proteomes" id="UP000822688">
    <property type="component" value="Chromosome 7"/>
</dbReference>
<evidence type="ECO:0000256" key="5">
    <source>
        <dbReference type="ARBA" id="ARBA00022840"/>
    </source>
</evidence>
<evidence type="ECO:0000256" key="1">
    <source>
        <dbReference type="ARBA" id="ARBA00006432"/>
    </source>
</evidence>
<dbReference type="PANTHER" id="PTHR43272:SF3">
    <property type="entry name" value="LONG CHAIN ACYL-COA SYNTHETASE 4"/>
    <property type="match status" value="1"/>
</dbReference>
<dbReference type="GO" id="GO:0016020">
    <property type="term" value="C:membrane"/>
    <property type="evidence" value="ECO:0007669"/>
    <property type="project" value="TreeGrafter"/>
</dbReference>
<evidence type="ECO:0000313" key="9">
    <source>
        <dbReference type="EMBL" id="KAG0566191.1"/>
    </source>
</evidence>
<comment type="catalytic activity">
    <reaction evidence="7">
        <text>a long-chain fatty acid + ATP + CoA = a long-chain fatty acyl-CoA + AMP + diphosphate</text>
        <dbReference type="Rhea" id="RHEA:15421"/>
        <dbReference type="ChEBI" id="CHEBI:30616"/>
        <dbReference type="ChEBI" id="CHEBI:33019"/>
        <dbReference type="ChEBI" id="CHEBI:57287"/>
        <dbReference type="ChEBI" id="CHEBI:57560"/>
        <dbReference type="ChEBI" id="CHEBI:83139"/>
        <dbReference type="ChEBI" id="CHEBI:456215"/>
        <dbReference type="EC" id="6.2.1.3"/>
    </reaction>
</comment>
<dbReference type="EMBL" id="CM026428">
    <property type="protein sequence ID" value="KAG0566191.1"/>
    <property type="molecule type" value="Genomic_DNA"/>
</dbReference>
<reference evidence="9" key="1">
    <citation type="submission" date="2020-06" db="EMBL/GenBank/DDBJ databases">
        <title>WGS assembly of Ceratodon purpureus strain R40.</title>
        <authorList>
            <person name="Carey S.B."/>
            <person name="Jenkins J."/>
            <person name="Shu S."/>
            <person name="Lovell J.T."/>
            <person name="Sreedasyam A."/>
            <person name="Maumus F."/>
            <person name="Tiley G.P."/>
            <person name="Fernandez-Pozo N."/>
            <person name="Barry K."/>
            <person name="Chen C."/>
            <person name="Wang M."/>
            <person name="Lipzen A."/>
            <person name="Daum C."/>
            <person name="Saski C.A."/>
            <person name="Payton A.C."/>
            <person name="Mcbreen J.C."/>
            <person name="Conrad R.E."/>
            <person name="Kollar L.M."/>
            <person name="Olsson S."/>
            <person name="Huttunen S."/>
            <person name="Landis J.B."/>
            <person name="Wickett N.J."/>
            <person name="Johnson M.G."/>
            <person name="Rensing S.A."/>
            <person name="Grimwood J."/>
            <person name="Schmutz J."/>
            <person name="Mcdaniel S.F."/>
        </authorList>
    </citation>
    <scope>NUCLEOTIDE SEQUENCE</scope>
    <source>
        <strain evidence="9">R40</strain>
    </source>
</reference>
<dbReference type="GO" id="GO:0004467">
    <property type="term" value="F:long-chain fatty acid-CoA ligase activity"/>
    <property type="evidence" value="ECO:0007669"/>
    <property type="project" value="UniProtKB-EC"/>
</dbReference>
<comment type="similarity">
    <text evidence="1 7">Belongs to the ATP-dependent AMP-binding enzyme family.</text>
</comment>
<dbReference type="Gene3D" id="3.40.50.12780">
    <property type="entry name" value="N-terminal domain of ligase-like"/>
    <property type="match status" value="1"/>
</dbReference>
<keyword evidence="10" id="KW-1185">Reference proteome</keyword>
<proteinExistence type="inferred from homology"/>
<sequence length="702" mass="76671">MAPSARDDVKYFLHKVEDGTAGSEGVPSTGPVYRSVYAKDGFCPLPEGMQTTWDTFTNSVKKYPNNRMLGHRIMKDGVAGEYDWLTYQQVYDNVIKIGSAIRAVGVQPKEKCGVYGANCPEWFMAMESCNAHSMLCVPLYDTLGNEAVEFIINHAEVSIAFVQSTKLDLVIASLPKCITTLKTVVSFAGYTDAQKAATEAAGAALYSWTEFLTLGEQNHVEPTPPIGSDMSTIMYTSGTTGEPKGVLLSHKSILTSIAGLDHFLKCRATDAGLDTHSAKDVYFSFLPLAHIFDRVTEEFYVYLGASIGFWQGDVKKITEDLAVLKPTIFVAVPRVFDRIHGGISGRITAAGGIKKILFDFGFNRKLGSLKAGSKHDKAAPFFDKLVFNKVKMGLGGNVKIVISGAAPLAPHVEEFLRVVTCAPVVQGYGLTESCAASFIQVPNVISMHGTVGPPLPNIEVRLVSVPELNYYADQSPARGEICIRGDTLFSGYYKRQDLTDEVLVDGWFSTGDIGEWQPDGALKIIDRKKNIFKLSQGEYVAVENLESIYGQCEAVDQIWVYGNSFEATLLAVCVPNEAALTEWAKSNGVEGDFAQICKDPKAEAHIMAALNATGKAKKVKGFEAIKGVVLEPLPFDVERNLVTPTFKLKRPQLLAYYKEKIDALYANQKKGQLLIYITNELHFLATTPSSGIFITLMGAKGK</sequence>
<evidence type="ECO:0000256" key="2">
    <source>
        <dbReference type="ARBA" id="ARBA00022598"/>
    </source>
</evidence>
<dbReference type="CDD" id="cd05927">
    <property type="entry name" value="LC-FACS_euk"/>
    <property type="match status" value="1"/>
</dbReference>
<comment type="function">
    <text evidence="7">Catalyzes the conversion of long-chain fatty acids to their active form acyl-CoAs for both synthesis of cellular lipids, and degradation via beta-oxidation.</text>
</comment>
<dbReference type="InterPro" id="IPR045311">
    <property type="entry name" value="LC-FACS_euk"/>
</dbReference>
<dbReference type="InterPro" id="IPR042099">
    <property type="entry name" value="ANL_N_sf"/>
</dbReference>
<comment type="caution">
    <text evidence="9">The sequence shown here is derived from an EMBL/GenBank/DDBJ whole genome shotgun (WGS) entry which is preliminary data.</text>
</comment>
<keyword evidence="3 7" id="KW-0547">Nucleotide-binding</keyword>
<dbReference type="GO" id="GO:0005783">
    <property type="term" value="C:endoplasmic reticulum"/>
    <property type="evidence" value="ECO:0007669"/>
    <property type="project" value="TreeGrafter"/>
</dbReference>
<dbReference type="AlphaFoldDB" id="A0A8T0H261"/>
<name>A0A8T0H261_CERPU</name>
<gene>
    <name evidence="9" type="ORF">KC19_7G044800</name>
</gene>
<keyword evidence="2 7" id="KW-0436">Ligase</keyword>
<keyword evidence="5 7" id="KW-0067">ATP-binding</keyword>
<dbReference type="PROSITE" id="PS00455">
    <property type="entry name" value="AMP_BINDING"/>
    <property type="match status" value="1"/>
</dbReference>
<evidence type="ECO:0000259" key="8">
    <source>
        <dbReference type="Pfam" id="PF00501"/>
    </source>
</evidence>
<dbReference type="PANTHER" id="PTHR43272">
    <property type="entry name" value="LONG-CHAIN-FATTY-ACID--COA LIGASE"/>
    <property type="match status" value="1"/>
</dbReference>
<dbReference type="GO" id="GO:0005524">
    <property type="term" value="F:ATP binding"/>
    <property type="evidence" value="ECO:0007669"/>
    <property type="project" value="UniProtKB-KW"/>
</dbReference>
<dbReference type="InterPro" id="IPR020845">
    <property type="entry name" value="AMP-binding_CS"/>
</dbReference>
<protein>
    <recommendedName>
        <fullName evidence="6 7">Long-chain-fatty-acid--CoA ligase</fullName>
        <ecNumber evidence="6 7">6.2.1.3</ecNumber>
    </recommendedName>
</protein>
<keyword evidence="7" id="KW-0443">Lipid metabolism</keyword>
<dbReference type="Pfam" id="PF00501">
    <property type="entry name" value="AMP-binding"/>
    <property type="match status" value="1"/>
</dbReference>
<organism evidence="9 10">
    <name type="scientific">Ceratodon purpureus</name>
    <name type="common">Fire moss</name>
    <name type="synonym">Dicranum purpureum</name>
    <dbReference type="NCBI Taxonomy" id="3225"/>
    <lineage>
        <taxon>Eukaryota</taxon>
        <taxon>Viridiplantae</taxon>
        <taxon>Streptophyta</taxon>
        <taxon>Embryophyta</taxon>
        <taxon>Bryophyta</taxon>
        <taxon>Bryophytina</taxon>
        <taxon>Bryopsida</taxon>
        <taxon>Dicranidae</taxon>
        <taxon>Pseudoditrichales</taxon>
        <taxon>Ditrichaceae</taxon>
        <taxon>Ceratodon</taxon>
    </lineage>
</organism>
<evidence type="ECO:0000256" key="4">
    <source>
        <dbReference type="ARBA" id="ARBA00022832"/>
    </source>
</evidence>
<dbReference type="EC" id="6.2.1.3" evidence="6 7"/>
<evidence type="ECO:0000256" key="3">
    <source>
        <dbReference type="ARBA" id="ARBA00022741"/>
    </source>
</evidence>
<evidence type="ECO:0000313" key="10">
    <source>
        <dbReference type="Proteomes" id="UP000822688"/>
    </source>
</evidence>
<keyword evidence="4 7" id="KW-0276">Fatty acid metabolism</keyword>
<dbReference type="InterPro" id="IPR000873">
    <property type="entry name" value="AMP-dep_synth/lig_dom"/>
</dbReference>
<evidence type="ECO:0000256" key="7">
    <source>
        <dbReference type="RuleBase" id="RU369030"/>
    </source>
</evidence>
<accession>A0A8T0H261</accession>
<feature type="domain" description="AMP-dependent synthetase/ligase" evidence="8">
    <location>
        <begin position="58"/>
        <end position="493"/>
    </location>
</feature>